<dbReference type="SMART" id="SM00382">
    <property type="entry name" value="AAA"/>
    <property type="match status" value="1"/>
</dbReference>
<dbReference type="GO" id="GO:0140359">
    <property type="term" value="F:ABC-type transporter activity"/>
    <property type="evidence" value="ECO:0007669"/>
    <property type="project" value="InterPro"/>
</dbReference>
<dbReference type="SUPFAM" id="SSF90123">
    <property type="entry name" value="ABC transporter transmembrane region"/>
    <property type="match status" value="1"/>
</dbReference>
<keyword evidence="3" id="KW-0547">Nucleotide-binding</keyword>
<evidence type="ECO:0000256" key="6">
    <source>
        <dbReference type="ARBA" id="ARBA00023136"/>
    </source>
</evidence>
<dbReference type="InterPro" id="IPR039421">
    <property type="entry name" value="Type_1_exporter"/>
</dbReference>
<dbReference type="InterPro" id="IPR014216">
    <property type="entry name" value="ABC_transptr_CydD"/>
</dbReference>
<gene>
    <name evidence="10" type="primary">cydD</name>
    <name evidence="10" type="ORF">D7X32_26015</name>
</gene>
<evidence type="ECO:0000313" key="10">
    <source>
        <dbReference type="EMBL" id="RKG99607.1"/>
    </source>
</evidence>
<keyword evidence="6 7" id="KW-0472">Membrane</keyword>
<dbReference type="GO" id="GO:0005886">
    <property type="term" value="C:plasma membrane"/>
    <property type="evidence" value="ECO:0007669"/>
    <property type="project" value="UniProtKB-SubCell"/>
</dbReference>
<evidence type="ECO:0000259" key="9">
    <source>
        <dbReference type="PROSITE" id="PS50929"/>
    </source>
</evidence>
<keyword evidence="5 7" id="KW-1133">Transmembrane helix</keyword>
<dbReference type="GO" id="GO:0005524">
    <property type="term" value="F:ATP binding"/>
    <property type="evidence" value="ECO:0007669"/>
    <property type="project" value="UniProtKB-KW"/>
</dbReference>
<dbReference type="Pfam" id="PF00664">
    <property type="entry name" value="ABC_membrane"/>
    <property type="match status" value="1"/>
</dbReference>
<sequence length="561" mass="59078">MKPLDPKLLRHASAARRYMLLTAGLGLGMVALTVLQARGLARLLGHAREAAGGHGRALLWLGGVWLLRAALAGLQEWTGKRSAHRVIAQLRAGLLARLASGPERERASAGGVAQVELATRGLDALQPYLEGYVPQLLLTALATPALLVCVWRADPVSAALMAGSLPLIPLFMVLVGRFTREATARQLASMQQLSARVVDLITGLATLRALGRHRGVAAQVLRLSEAHARTTLQALRRAFLSSFVLELITTLSIASVAVGIGLRLLDGAMPLETGLFVLLLAPEVYAPLRQVGALFHASAEGAEAAAQAIARLEAPEPVRGTLAAPPLTCGTLELREVSVATRDAGRCAPEGLSFVLPLGQGRILGLRGESGAGKSTAVAAVLGLLPPTRGGIFLRPEGAAALPLGSLDLTTYWAQLAWLPQRLHLEPGTVRESVCRGRAIPASALSAAAEATGFDAVVARLPEGWDTKLGRDGQGLSLGQRQRLALTRVLAGDERLLLLDEPTAHLDEGSEQRVLEALKRRARRGTTLLLVSHRARTLEIADEVLTLPAHAASPAPLAEAA</sequence>
<feature type="transmembrane region" description="Helical" evidence="7">
    <location>
        <begin position="238"/>
        <end position="262"/>
    </location>
</feature>
<dbReference type="Gene3D" id="3.40.50.300">
    <property type="entry name" value="P-loop containing nucleotide triphosphate hydrolases"/>
    <property type="match status" value="1"/>
</dbReference>
<evidence type="ECO:0000256" key="2">
    <source>
        <dbReference type="ARBA" id="ARBA00022692"/>
    </source>
</evidence>
<protein>
    <submittedName>
        <fullName evidence="10">Thiol reductant ABC exporter subunit CydD</fullName>
    </submittedName>
</protein>
<dbReference type="GO" id="GO:0016887">
    <property type="term" value="F:ATP hydrolysis activity"/>
    <property type="evidence" value="ECO:0007669"/>
    <property type="project" value="InterPro"/>
</dbReference>
<dbReference type="AlphaFoldDB" id="A0A3A8JUN9"/>
<feature type="transmembrane region" description="Helical" evidence="7">
    <location>
        <begin position="20"/>
        <end position="37"/>
    </location>
</feature>
<dbReference type="GO" id="GO:0042883">
    <property type="term" value="P:cysteine transport"/>
    <property type="evidence" value="ECO:0007669"/>
    <property type="project" value="InterPro"/>
</dbReference>
<dbReference type="InterPro" id="IPR027417">
    <property type="entry name" value="P-loop_NTPase"/>
</dbReference>
<dbReference type="Proteomes" id="UP000268313">
    <property type="component" value="Unassembled WGS sequence"/>
</dbReference>
<dbReference type="InterPro" id="IPR036640">
    <property type="entry name" value="ABC1_TM_sf"/>
</dbReference>
<dbReference type="EMBL" id="RAWE01000110">
    <property type="protein sequence ID" value="RKG99607.1"/>
    <property type="molecule type" value="Genomic_DNA"/>
</dbReference>
<evidence type="ECO:0000256" key="4">
    <source>
        <dbReference type="ARBA" id="ARBA00022840"/>
    </source>
</evidence>
<dbReference type="PANTHER" id="PTHR24221:SF590">
    <property type="entry name" value="COMPONENT LINKED WITH THE ASSEMBLY OF CYTOCHROME' TRANSPORT TRANSMEMBRANE ATP-BINDING PROTEIN ABC TRANSPORTER CYDD-RELATED"/>
    <property type="match status" value="1"/>
</dbReference>
<dbReference type="CDD" id="cd03228">
    <property type="entry name" value="ABCC_MRP_Like"/>
    <property type="match status" value="1"/>
</dbReference>
<evidence type="ECO:0000259" key="8">
    <source>
        <dbReference type="PROSITE" id="PS50893"/>
    </source>
</evidence>
<dbReference type="Pfam" id="PF00005">
    <property type="entry name" value="ABC_tran"/>
    <property type="match status" value="1"/>
</dbReference>
<comment type="caution">
    <text evidence="10">The sequence shown here is derived from an EMBL/GenBank/DDBJ whole genome shotgun (WGS) entry which is preliminary data.</text>
</comment>
<reference evidence="11" key="1">
    <citation type="submission" date="2018-09" db="EMBL/GenBank/DDBJ databases">
        <authorList>
            <person name="Livingstone P.G."/>
            <person name="Whitworth D.E."/>
        </authorList>
    </citation>
    <scope>NUCLEOTIDE SEQUENCE [LARGE SCALE GENOMIC DNA]</scope>
    <source>
        <strain evidence="11">CA043D</strain>
    </source>
</reference>
<dbReference type="RefSeq" id="WP_120605267.1">
    <property type="nucleotide sequence ID" value="NZ_RAWE01000110.1"/>
</dbReference>
<dbReference type="SUPFAM" id="SSF52540">
    <property type="entry name" value="P-loop containing nucleoside triphosphate hydrolases"/>
    <property type="match status" value="1"/>
</dbReference>
<evidence type="ECO:0000313" key="11">
    <source>
        <dbReference type="Proteomes" id="UP000268313"/>
    </source>
</evidence>
<dbReference type="Gene3D" id="1.20.1560.10">
    <property type="entry name" value="ABC transporter type 1, transmembrane domain"/>
    <property type="match status" value="1"/>
</dbReference>
<organism evidence="10 11">
    <name type="scientific">Corallococcus carmarthensis</name>
    <dbReference type="NCBI Taxonomy" id="2316728"/>
    <lineage>
        <taxon>Bacteria</taxon>
        <taxon>Pseudomonadati</taxon>
        <taxon>Myxococcota</taxon>
        <taxon>Myxococcia</taxon>
        <taxon>Myxococcales</taxon>
        <taxon>Cystobacterineae</taxon>
        <taxon>Myxococcaceae</taxon>
        <taxon>Corallococcus</taxon>
    </lineage>
</organism>
<dbReference type="PROSITE" id="PS50929">
    <property type="entry name" value="ABC_TM1F"/>
    <property type="match status" value="1"/>
</dbReference>
<dbReference type="InterPro" id="IPR011527">
    <property type="entry name" value="ABC1_TM_dom"/>
</dbReference>
<keyword evidence="4" id="KW-0067">ATP-binding</keyword>
<feature type="transmembrane region" description="Helical" evidence="7">
    <location>
        <begin position="136"/>
        <end position="153"/>
    </location>
</feature>
<accession>A0A3A8JUN9</accession>
<keyword evidence="11" id="KW-1185">Reference proteome</keyword>
<feature type="transmembrane region" description="Helical" evidence="7">
    <location>
        <begin position="159"/>
        <end position="179"/>
    </location>
</feature>
<feature type="domain" description="ABC transporter" evidence="8">
    <location>
        <begin position="334"/>
        <end position="560"/>
    </location>
</feature>
<dbReference type="PANTHER" id="PTHR24221">
    <property type="entry name" value="ATP-BINDING CASSETTE SUB-FAMILY B"/>
    <property type="match status" value="1"/>
</dbReference>
<evidence type="ECO:0000256" key="3">
    <source>
        <dbReference type="ARBA" id="ARBA00022741"/>
    </source>
</evidence>
<dbReference type="PROSITE" id="PS50893">
    <property type="entry name" value="ABC_TRANSPORTER_2"/>
    <property type="match status" value="1"/>
</dbReference>
<feature type="domain" description="ABC transmembrane type-1" evidence="9">
    <location>
        <begin position="20"/>
        <end position="300"/>
    </location>
</feature>
<keyword evidence="2 7" id="KW-0812">Transmembrane</keyword>
<feature type="transmembrane region" description="Helical" evidence="7">
    <location>
        <begin position="57"/>
        <end position="74"/>
    </location>
</feature>
<dbReference type="OrthoDB" id="9772049at2"/>
<proteinExistence type="predicted"/>
<dbReference type="CDD" id="cd18584">
    <property type="entry name" value="ABC_6TM_AarD_CydD"/>
    <property type="match status" value="1"/>
</dbReference>
<evidence type="ECO:0000256" key="1">
    <source>
        <dbReference type="ARBA" id="ARBA00004651"/>
    </source>
</evidence>
<evidence type="ECO:0000256" key="7">
    <source>
        <dbReference type="SAM" id="Phobius"/>
    </source>
</evidence>
<evidence type="ECO:0000256" key="5">
    <source>
        <dbReference type="ARBA" id="ARBA00022989"/>
    </source>
</evidence>
<dbReference type="NCBIfam" id="TIGR02857">
    <property type="entry name" value="CydD"/>
    <property type="match status" value="1"/>
</dbReference>
<dbReference type="InterPro" id="IPR003439">
    <property type="entry name" value="ABC_transporter-like_ATP-bd"/>
</dbReference>
<comment type="subcellular location">
    <subcellularLocation>
        <location evidence="1">Cell membrane</location>
        <topology evidence="1">Multi-pass membrane protein</topology>
    </subcellularLocation>
</comment>
<name>A0A3A8JUN9_9BACT</name>
<dbReference type="InterPro" id="IPR003593">
    <property type="entry name" value="AAA+_ATPase"/>
</dbReference>